<name>A0AAF3FQP9_9BILA</name>
<evidence type="ECO:0000313" key="5">
    <source>
        <dbReference type="WBParaSite" id="MBELARI_LOCUS9329.1"/>
    </source>
</evidence>
<dbReference type="AlphaFoldDB" id="A0AAF3FQP9"/>
<reference evidence="5" key="1">
    <citation type="submission" date="2024-02" db="UniProtKB">
        <authorList>
            <consortium name="WormBaseParasite"/>
        </authorList>
    </citation>
    <scope>IDENTIFICATION</scope>
</reference>
<evidence type="ECO:0000256" key="2">
    <source>
        <dbReference type="SAM" id="SignalP"/>
    </source>
</evidence>
<organism evidence="4 5">
    <name type="scientific">Mesorhabditis belari</name>
    <dbReference type="NCBI Taxonomy" id="2138241"/>
    <lineage>
        <taxon>Eukaryota</taxon>
        <taxon>Metazoa</taxon>
        <taxon>Ecdysozoa</taxon>
        <taxon>Nematoda</taxon>
        <taxon>Chromadorea</taxon>
        <taxon>Rhabditida</taxon>
        <taxon>Rhabditina</taxon>
        <taxon>Rhabditomorpha</taxon>
        <taxon>Rhabditoidea</taxon>
        <taxon>Rhabditidae</taxon>
        <taxon>Mesorhabditinae</taxon>
        <taxon>Mesorhabditis</taxon>
    </lineage>
</organism>
<dbReference type="WBParaSite" id="MBELARI_LOCUS9329.1">
    <property type="protein sequence ID" value="MBELARI_LOCUS9329.1"/>
    <property type="gene ID" value="MBELARI_LOCUS9329"/>
</dbReference>
<feature type="chain" id="PRO_5042243907" description="Peptidase A1 domain-containing protein" evidence="2">
    <location>
        <begin position="16"/>
        <end position="277"/>
    </location>
</feature>
<dbReference type="InterPro" id="IPR034164">
    <property type="entry name" value="Pepsin-like_dom"/>
</dbReference>
<dbReference type="Proteomes" id="UP000887575">
    <property type="component" value="Unassembled WGS sequence"/>
</dbReference>
<feature type="signal peptide" evidence="2">
    <location>
        <begin position="1"/>
        <end position="15"/>
    </location>
</feature>
<dbReference type="PROSITE" id="PS51767">
    <property type="entry name" value="PEPTIDASE_A1"/>
    <property type="match status" value="1"/>
</dbReference>
<dbReference type="InterPro" id="IPR021109">
    <property type="entry name" value="Peptidase_aspartic_dom_sf"/>
</dbReference>
<dbReference type="GO" id="GO:0005764">
    <property type="term" value="C:lysosome"/>
    <property type="evidence" value="ECO:0007669"/>
    <property type="project" value="TreeGrafter"/>
</dbReference>
<evidence type="ECO:0000313" key="4">
    <source>
        <dbReference type="Proteomes" id="UP000887575"/>
    </source>
</evidence>
<evidence type="ECO:0000259" key="3">
    <source>
        <dbReference type="PROSITE" id="PS51767"/>
    </source>
</evidence>
<keyword evidence="4" id="KW-1185">Reference proteome</keyword>
<accession>A0AAF3FQP9</accession>
<evidence type="ECO:0000256" key="1">
    <source>
        <dbReference type="ARBA" id="ARBA00007447"/>
    </source>
</evidence>
<keyword evidence="2" id="KW-0732">Signal</keyword>
<dbReference type="SUPFAM" id="SSF50630">
    <property type="entry name" value="Acid proteases"/>
    <property type="match status" value="1"/>
</dbReference>
<dbReference type="InterPro" id="IPR033121">
    <property type="entry name" value="PEPTIDASE_A1"/>
</dbReference>
<dbReference type="PANTHER" id="PTHR47966:SF44">
    <property type="entry name" value="PEPTIDASE A1 DOMAIN-CONTAINING PROTEIN"/>
    <property type="match status" value="1"/>
</dbReference>
<feature type="domain" description="Peptidase A1" evidence="3">
    <location>
        <begin position="46"/>
        <end position="277"/>
    </location>
</feature>
<dbReference type="PANTHER" id="PTHR47966">
    <property type="entry name" value="BETA-SITE APP-CLEAVING ENZYME, ISOFORM A-RELATED"/>
    <property type="match status" value="1"/>
</dbReference>
<protein>
    <recommendedName>
        <fullName evidence="3">Peptidase A1 domain-containing protein</fullName>
    </recommendedName>
</protein>
<comment type="similarity">
    <text evidence="1">Belongs to the peptidase A1 family.</text>
</comment>
<dbReference type="InterPro" id="IPR001461">
    <property type="entry name" value="Aspartic_peptidase_A1"/>
</dbReference>
<dbReference type="Gene3D" id="2.40.70.10">
    <property type="entry name" value="Acid Proteases"/>
    <property type="match status" value="1"/>
</dbReference>
<dbReference type="Pfam" id="PF00026">
    <property type="entry name" value="Asp"/>
    <property type="match status" value="1"/>
</dbReference>
<dbReference type="GO" id="GO:0006508">
    <property type="term" value="P:proteolysis"/>
    <property type="evidence" value="ECO:0007669"/>
    <property type="project" value="InterPro"/>
</dbReference>
<sequence length="277" mass="30964">MRLLVLFALLGLSTAAVYKSKMIYRKWKMTKMIREGTWLDYKEKARASGVTKTTKYGNLAAVIFDTASGTLWVPDQECGTLPDDCQQCLQFDEFDCFFDCKDPFCCDTITLGKRFKEAAKRFGACLRKHKFDQFQSSTFAPFPGDGWQTSEAYGRLGMETFRFGAANESQLVVPLVNFGQALDVADGFYNDPADGVLGLGFTALAVDHILPPFISAVNQKLVDQPIFSVFLQTDGQVEGQPGGVFTWGGIDTDNCQDVWAWMPLQAADYWVFKVVIY</sequence>
<dbReference type="CDD" id="cd05471">
    <property type="entry name" value="pepsin_like"/>
    <property type="match status" value="1"/>
</dbReference>
<proteinExistence type="inferred from homology"/>
<dbReference type="GO" id="GO:0004190">
    <property type="term" value="F:aspartic-type endopeptidase activity"/>
    <property type="evidence" value="ECO:0007669"/>
    <property type="project" value="InterPro"/>
</dbReference>